<dbReference type="GO" id="GO:0005737">
    <property type="term" value="C:cytoplasm"/>
    <property type="evidence" value="ECO:0007669"/>
    <property type="project" value="UniProtKB-SubCell"/>
</dbReference>
<evidence type="ECO:0000256" key="5">
    <source>
        <dbReference type="ARBA" id="ARBA00044751"/>
    </source>
</evidence>
<feature type="compositionally biased region" description="Basic and acidic residues" evidence="6">
    <location>
        <begin position="42"/>
        <end position="196"/>
    </location>
</feature>
<dbReference type="SUPFAM" id="SSF50249">
    <property type="entry name" value="Nucleic acid-binding proteins"/>
    <property type="match status" value="3"/>
</dbReference>
<evidence type="ECO:0000256" key="1">
    <source>
        <dbReference type="ARBA" id="ARBA00004496"/>
    </source>
</evidence>
<feature type="domain" description="CSD" evidence="7">
    <location>
        <begin position="203"/>
        <end position="264"/>
    </location>
</feature>
<dbReference type="VEuPathDB" id="FungiDB:DD237_002257"/>
<feature type="compositionally biased region" description="Basic and acidic residues" evidence="6">
    <location>
        <begin position="474"/>
        <end position="485"/>
    </location>
</feature>
<dbReference type="InterPro" id="IPR012340">
    <property type="entry name" value="NA-bd_OB-fold"/>
</dbReference>
<feature type="compositionally biased region" description="Acidic residues" evidence="6">
    <location>
        <begin position="1085"/>
        <end position="1110"/>
    </location>
</feature>
<feature type="domain" description="CSD" evidence="7">
    <location>
        <begin position="956"/>
        <end position="1028"/>
    </location>
</feature>
<feature type="region of interest" description="Disordered" evidence="6">
    <location>
        <begin position="1260"/>
        <end position="1279"/>
    </location>
</feature>
<dbReference type="InterPro" id="IPR002059">
    <property type="entry name" value="CSP_DNA-bd"/>
</dbReference>
<feature type="region of interest" description="Disordered" evidence="6">
    <location>
        <begin position="365"/>
        <end position="387"/>
    </location>
</feature>
<evidence type="ECO:0000256" key="2">
    <source>
        <dbReference type="ARBA" id="ARBA00022490"/>
    </source>
</evidence>
<feature type="compositionally biased region" description="Basic and acidic residues" evidence="6">
    <location>
        <begin position="314"/>
        <end position="335"/>
    </location>
</feature>
<comment type="caution">
    <text evidence="8">The sequence shown here is derived from an EMBL/GenBank/DDBJ whole genome shotgun (WGS) entry which is preliminary data.</text>
</comment>
<dbReference type="InterPro" id="IPR011129">
    <property type="entry name" value="CSD"/>
</dbReference>
<sequence length="1389" mass="154632">MFRSPKPGDWAAEDDDTSPLPTPKLPSLTAEHASTSILAPRQDARGDERSISGGRFDQDRSSSGGRFERDAGRFDRERDNSGRFDRDRDNSGRFDRDRDNSGRFNRDSDNSGRFDRDRDSSGRFDRDRDYNGRSDRERDSSGRFGRDRNHGGRFERDRDNSGRFERDRDNDRGGGRADAGRWGHKADRQDGGDRRAGGRNLPVEQGFVVSIKENFGFVSCMERDGDLFFHISEAPVGVQLQDEVEFRVSFNQRSDKEMACQLVALPKGTIKVEEVADELLDGIVTKSLPRGGHGNGRGFYNNRDDDRHQHREEYGLIEVKKMKDSERRESAKEAASEDQEQNDDDTEKKTLDIREFVRFTSDSVAALEPKSSDEDQEENNRPKKNLIPHFGDEVRFRIAKHRRTGVKRAVDITIVMSARDIVKKKIEAKLATMMREFGVVDRVKNGGGFIKCCDRPVDIYFPFHEICESAQADEENKTSDEKDSEMTETGGYPRRGRQEKGPSIREGDEVSFFVYEDQEDDSARSRPRLTALRVQKLPAGTVSFEELLRADVEGFVFKLPKEPRNGPEVIGSIAVSSVDLDIAEKVEEMKDVVVEAMSESEGKSSKKNKNKNGKLKVAFRLCDVHDVSYVPHIGDKVAFDKVLDKRTGEMKAVRVRVVQLNSKNRETGIINAMKEDFGFIKCAERSGDAYFRFSDVMGTQRSFNNGTEVAFDVIVDSKSDHIRAARLQILPRGTVQWEYVAGEGLEGKIVAAPISRRGNSSSRGGRGDKTNQLQKFVPGKISFVAPQKQHLIDFLPDLKQKLDAAFITSEDVAEETQKVEVEKEESKETEEIRISFPSTLSKSERAALQDYSDWLELKYTSSGEGFHRQLEIFRSKMVSMKTLETKLATSAPELTVEFKEDDVDGVRYIPRVGDRVRFDLVIVKRTKQFQCKSISCLEAAANANTKAASAKNDAVSGEGFIVSVKPEGFGFIQPAQPVPGSFEENLFFHVKEITTGQTLAELKEGTEVQYTIFVDEKKKKKRAIGISVVPAGTIKNVVPESVKGVVTKASFLHRFKGGAKGRFTKSNNKASTLGRIRLAAAGGSAEDDAAASGVDADEDGDSDDETDEAAETMRDSGEAKSGDAETEEPFASEEMKRIVTKDVERKTSDKQLYLYNIRDITDSAVVLREGDEVEFIPQVAPKTRRAVHIRLVASHAKQGTVTRITEDLGGVIRLDGDEPVVEARFTARGVLRGDILSEGDRVEFAYRPPSAPFIKNITSTSESEKKKVMSKDESEESTEDCAKSATEPVLGHALSVLRLSLSPNTTTAPQRRGFRMVNSTLREAMRQVGANAMVASKMAKGPNGTRGFVEGWDSDSVQTTEASVEQITMESLTAVTTPAILGTTKQSEA</sequence>
<keyword evidence="9" id="KW-1185">Reference proteome</keyword>
<gene>
    <name evidence="8" type="ORF">DD238_006035</name>
</gene>
<feature type="domain" description="CSD" evidence="7">
    <location>
        <begin position="665"/>
        <end position="729"/>
    </location>
</feature>
<keyword evidence="2" id="KW-0963">Cytoplasm</keyword>
<comment type="similarity">
    <text evidence="5">Belongs to the UNR family.</text>
</comment>
<protein>
    <recommendedName>
        <fullName evidence="7">CSD domain-containing protein</fullName>
    </recommendedName>
</protein>
<feature type="compositionally biased region" description="Acidic residues" evidence="6">
    <location>
        <begin position="336"/>
        <end position="345"/>
    </location>
</feature>
<evidence type="ECO:0000259" key="7">
    <source>
        <dbReference type="PROSITE" id="PS51857"/>
    </source>
</evidence>
<dbReference type="PANTHER" id="PTHR12913:SF1">
    <property type="entry name" value="COLD SHOCK DOMAIN-CONTAINING PROTEIN E1"/>
    <property type="match status" value="1"/>
</dbReference>
<proteinExistence type="inferred from homology"/>
<comment type="subcellular location">
    <subcellularLocation>
        <location evidence="1">Cytoplasm</location>
    </subcellularLocation>
</comment>
<organism evidence="8 9">
    <name type="scientific">Peronospora effusa</name>
    <dbReference type="NCBI Taxonomy" id="542832"/>
    <lineage>
        <taxon>Eukaryota</taxon>
        <taxon>Sar</taxon>
        <taxon>Stramenopiles</taxon>
        <taxon>Oomycota</taxon>
        <taxon>Peronosporomycetes</taxon>
        <taxon>Peronosporales</taxon>
        <taxon>Peronosporaceae</taxon>
        <taxon>Peronospora</taxon>
    </lineage>
</organism>
<keyword evidence="4" id="KW-0694">RNA-binding</keyword>
<feature type="region of interest" description="Disordered" evidence="6">
    <location>
        <begin position="1084"/>
        <end position="1136"/>
    </location>
</feature>
<feature type="region of interest" description="Disordered" evidence="6">
    <location>
        <begin position="471"/>
        <end position="503"/>
    </location>
</feature>
<feature type="region of interest" description="Disordered" evidence="6">
    <location>
        <begin position="1"/>
        <end position="200"/>
    </location>
</feature>
<dbReference type="Gene3D" id="2.40.50.140">
    <property type="entry name" value="Nucleic acid-binding proteins"/>
    <property type="match status" value="4"/>
</dbReference>
<dbReference type="Pfam" id="PF00313">
    <property type="entry name" value="CSD"/>
    <property type="match status" value="1"/>
</dbReference>
<dbReference type="PROSITE" id="PS51857">
    <property type="entry name" value="CSD_2"/>
    <property type="match status" value="3"/>
</dbReference>
<feature type="compositionally biased region" description="Basic and acidic residues" evidence="6">
    <location>
        <begin position="370"/>
        <end position="381"/>
    </location>
</feature>
<name>A0A3M6V819_9STRA</name>
<reference evidence="8 9" key="1">
    <citation type="submission" date="2018-06" db="EMBL/GenBank/DDBJ databases">
        <title>Comparative genomics of downy mildews reveals potential adaptations to biotrophy.</title>
        <authorList>
            <person name="Fletcher K."/>
            <person name="Klosterman S.J."/>
            <person name="Derevnina L."/>
            <person name="Martin F."/>
            <person name="Koike S."/>
            <person name="Reyes Chin-Wo S."/>
            <person name="Mou B."/>
            <person name="Michelmore R."/>
        </authorList>
    </citation>
    <scope>NUCLEOTIDE SEQUENCE [LARGE SCALE GENOMIC DNA]</scope>
    <source>
        <strain evidence="8 9">R14</strain>
    </source>
</reference>
<dbReference type="GO" id="GO:0003723">
    <property type="term" value="F:RNA binding"/>
    <property type="evidence" value="ECO:0007669"/>
    <property type="project" value="UniProtKB-KW"/>
</dbReference>
<evidence type="ECO:0000256" key="4">
    <source>
        <dbReference type="ARBA" id="ARBA00022884"/>
    </source>
</evidence>
<keyword evidence="3" id="KW-0677">Repeat</keyword>
<evidence type="ECO:0000313" key="8">
    <source>
        <dbReference type="EMBL" id="RMX62212.1"/>
    </source>
</evidence>
<dbReference type="SMART" id="SM00357">
    <property type="entry name" value="CSP"/>
    <property type="match status" value="4"/>
</dbReference>
<feature type="region of interest" description="Disordered" evidence="6">
    <location>
        <begin position="314"/>
        <end position="350"/>
    </location>
</feature>
<dbReference type="EMBL" id="QLLG01000802">
    <property type="protein sequence ID" value="RMX62212.1"/>
    <property type="molecule type" value="Genomic_DNA"/>
</dbReference>
<accession>A0A3M6V819</accession>
<dbReference type="InterPro" id="IPR036867">
    <property type="entry name" value="R3H_dom_sf"/>
</dbReference>
<feature type="compositionally biased region" description="Basic and acidic residues" evidence="6">
    <location>
        <begin position="1111"/>
        <end position="1123"/>
    </location>
</feature>
<dbReference type="Gene3D" id="3.30.1370.50">
    <property type="entry name" value="R3H-like domain"/>
    <property type="match status" value="1"/>
</dbReference>
<dbReference type="STRING" id="542832.A0A3M6V819"/>
<feature type="compositionally biased region" description="Basic and acidic residues" evidence="6">
    <location>
        <begin position="1262"/>
        <end position="1272"/>
    </location>
</feature>
<evidence type="ECO:0000313" key="9">
    <source>
        <dbReference type="Proteomes" id="UP000282087"/>
    </source>
</evidence>
<evidence type="ECO:0000256" key="3">
    <source>
        <dbReference type="ARBA" id="ARBA00022737"/>
    </source>
</evidence>
<dbReference type="Proteomes" id="UP000282087">
    <property type="component" value="Unassembled WGS sequence"/>
</dbReference>
<dbReference type="PANTHER" id="PTHR12913">
    <property type="entry name" value="UNR PROTEIN N-RAS UPSTREAM GENE PROTEIN"/>
    <property type="match status" value="1"/>
</dbReference>
<evidence type="ECO:0000256" key="6">
    <source>
        <dbReference type="SAM" id="MobiDB-lite"/>
    </source>
</evidence>